<gene>
    <name evidence="2" type="ORF">FE840_019310</name>
</gene>
<evidence type="ECO:0000313" key="2">
    <source>
        <dbReference type="EMBL" id="QLF71771.1"/>
    </source>
</evidence>
<dbReference type="InterPro" id="IPR040198">
    <property type="entry name" value="Fido_containing"/>
</dbReference>
<feature type="domain" description="Fido" evidence="1">
    <location>
        <begin position="131"/>
        <end position="288"/>
    </location>
</feature>
<dbReference type="InterPro" id="IPR036388">
    <property type="entry name" value="WH-like_DNA-bd_sf"/>
</dbReference>
<organism evidence="2 3">
    <name type="scientific">Peteryoungia desertarenae</name>
    <dbReference type="NCBI Taxonomy" id="1813451"/>
    <lineage>
        <taxon>Bacteria</taxon>
        <taxon>Pseudomonadati</taxon>
        <taxon>Pseudomonadota</taxon>
        <taxon>Alphaproteobacteria</taxon>
        <taxon>Hyphomicrobiales</taxon>
        <taxon>Rhizobiaceae</taxon>
        <taxon>Peteryoungia</taxon>
    </lineage>
</organism>
<dbReference type="PANTHER" id="PTHR13504">
    <property type="entry name" value="FIDO DOMAIN-CONTAINING PROTEIN DDB_G0283145"/>
    <property type="match status" value="1"/>
</dbReference>
<sequence>MRGNSGIITARSAVNMPVTYIHDLPEWPAFSWDEKAVSARLASVRHRQGRLIGRMEALGFALRSEAVLQTLTQDVVQSSDIEGEVLDVEQVRSSIARRLGMDIAGLIPADRDVEGVVEMMLDATQRFEQPLTRERLFDWHASLFPTGRSGMGRISVAAWRDDAHGRMQVVSGAYGREKVHYQAPKADCLEKEMADFFDWFESGPKMDLVLKAAVAHLWFVTIHPFDDGNGRIARAIADLMLARSEGSAQRFYSMSAQIRIERKSYYDILESTQKGVLDITPWLAWFLDCLDRAFDHAEETLSKVLTKAQFWERHVGEGFNERQRDMLMRLMDGFSGKLTSGKWAKIEKCSPDTALRDINDLVQRGILFKEPGGGRSTSYALSDQGDK</sequence>
<accession>A0ABX6QT01</accession>
<evidence type="ECO:0000259" key="1">
    <source>
        <dbReference type="PROSITE" id="PS51459"/>
    </source>
</evidence>
<geneLocation type="plasmid" evidence="2 3">
    <name>pPRADMK78_01</name>
</geneLocation>
<dbReference type="PANTHER" id="PTHR13504:SF33">
    <property type="entry name" value="FIC FAMILY PROTEIN"/>
    <property type="match status" value="1"/>
</dbReference>
<name>A0ABX6QT01_9HYPH</name>
<dbReference type="Gene3D" id="1.10.3290.10">
    <property type="entry name" value="Fido-like domain"/>
    <property type="match status" value="1"/>
</dbReference>
<dbReference type="PROSITE" id="PS51459">
    <property type="entry name" value="FIDO"/>
    <property type="match status" value="1"/>
</dbReference>
<proteinExistence type="predicted"/>
<reference evidence="2 3" key="1">
    <citation type="submission" date="2020-06" db="EMBL/GenBank/DDBJ databases">
        <title>Genome sequence of Rhizobium sp strain ADMK78.</title>
        <authorList>
            <person name="Rahi P."/>
        </authorList>
    </citation>
    <scope>NUCLEOTIDE SEQUENCE [LARGE SCALE GENOMIC DNA]</scope>
    <source>
        <strain evidence="2 3">ADMK78</strain>
        <plasmid evidence="2 3">pPRADMK78_01</plasmid>
    </source>
</reference>
<dbReference type="InterPro" id="IPR003812">
    <property type="entry name" value="Fido"/>
</dbReference>
<keyword evidence="2" id="KW-0614">Plasmid</keyword>
<dbReference type="Gene3D" id="1.10.10.10">
    <property type="entry name" value="Winged helix-like DNA-binding domain superfamily/Winged helix DNA-binding domain"/>
    <property type="match status" value="1"/>
</dbReference>
<evidence type="ECO:0000313" key="3">
    <source>
        <dbReference type="Proteomes" id="UP000308530"/>
    </source>
</evidence>
<dbReference type="SUPFAM" id="SSF140931">
    <property type="entry name" value="Fic-like"/>
    <property type="match status" value="1"/>
</dbReference>
<dbReference type="InterPro" id="IPR025230">
    <property type="entry name" value="DUF4172"/>
</dbReference>
<dbReference type="InterPro" id="IPR036597">
    <property type="entry name" value="Fido-like_dom_sf"/>
</dbReference>
<protein>
    <submittedName>
        <fullName evidence="2">Fic family protein</fullName>
    </submittedName>
</protein>
<dbReference type="EMBL" id="CP058351">
    <property type="protein sequence ID" value="QLF71771.1"/>
    <property type="molecule type" value="Genomic_DNA"/>
</dbReference>
<keyword evidence="3" id="KW-1185">Reference proteome</keyword>
<dbReference type="Proteomes" id="UP000308530">
    <property type="component" value="Plasmid pPRADMK78_01"/>
</dbReference>
<dbReference type="Pfam" id="PF13776">
    <property type="entry name" value="DUF4172"/>
    <property type="match status" value="1"/>
</dbReference>
<dbReference type="Pfam" id="PF02661">
    <property type="entry name" value="Fic"/>
    <property type="match status" value="1"/>
</dbReference>